<accession>A0A7W6EQD2</accession>
<dbReference type="InterPro" id="IPR036388">
    <property type="entry name" value="WH-like_DNA-bd_sf"/>
</dbReference>
<dbReference type="GO" id="GO:0003700">
    <property type="term" value="F:DNA-binding transcription factor activity"/>
    <property type="evidence" value="ECO:0007669"/>
    <property type="project" value="InterPro"/>
</dbReference>
<proteinExistence type="inferred from homology"/>
<reference evidence="9 10" key="1">
    <citation type="submission" date="2020-08" db="EMBL/GenBank/DDBJ databases">
        <title>Genomic Encyclopedia of Type Strains, Phase IV (KMG-IV): sequencing the most valuable type-strain genomes for metagenomic binning, comparative biology and taxonomic classification.</title>
        <authorList>
            <person name="Goeker M."/>
        </authorList>
    </citation>
    <scope>NUCLEOTIDE SEQUENCE [LARGE SCALE GENOMIC DNA]</scope>
    <source>
        <strain evidence="9 10">DSM 17976</strain>
    </source>
</reference>
<dbReference type="PANTHER" id="PTHR42756:SF1">
    <property type="entry name" value="TRANSCRIPTIONAL REPRESSOR OF EMRAB OPERON"/>
    <property type="match status" value="1"/>
</dbReference>
<comment type="caution">
    <text evidence="9">The sequence shown here is derived from an EMBL/GenBank/DDBJ whole genome shotgun (WGS) entry which is preliminary data.</text>
</comment>
<dbReference type="InterPro" id="IPR036390">
    <property type="entry name" value="WH_DNA-bd_sf"/>
</dbReference>
<evidence type="ECO:0000259" key="8">
    <source>
        <dbReference type="PROSITE" id="PS50995"/>
    </source>
</evidence>
<evidence type="ECO:0000256" key="4">
    <source>
        <dbReference type="ARBA" id="ARBA00023163"/>
    </source>
</evidence>
<comment type="subcellular location">
    <subcellularLocation>
        <location evidence="1">Cytoplasm</location>
    </subcellularLocation>
</comment>
<name>A0A7W6EQD2_9BACT</name>
<keyword evidence="3 9" id="KW-0238">DNA-binding</keyword>
<dbReference type="EMBL" id="JACIBY010000004">
    <property type="protein sequence ID" value="MBB3838292.1"/>
    <property type="molecule type" value="Genomic_DNA"/>
</dbReference>
<evidence type="ECO:0000256" key="3">
    <source>
        <dbReference type="ARBA" id="ARBA00023125"/>
    </source>
</evidence>
<feature type="domain" description="HTH marR-type" evidence="8">
    <location>
        <begin position="5"/>
        <end position="139"/>
    </location>
</feature>
<protein>
    <recommendedName>
        <fullName evidence="6">HTH-type transcriptional regulator SarZ</fullName>
    </recommendedName>
    <alternativeName>
        <fullName evidence="7">Staphylococcal accessory regulator Z</fullName>
    </alternativeName>
</protein>
<evidence type="ECO:0000256" key="6">
    <source>
        <dbReference type="ARBA" id="ARBA00047188"/>
    </source>
</evidence>
<evidence type="ECO:0000256" key="1">
    <source>
        <dbReference type="ARBA" id="ARBA00004496"/>
    </source>
</evidence>
<evidence type="ECO:0000256" key="5">
    <source>
        <dbReference type="ARBA" id="ARBA00046337"/>
    </source>
</evidence>
<dbReference type="AlphaFoldDB" id="A0A7W6EQD2"/>
<dbReference type="Gene3D" id="1.10.10.10">
    <property type="entry name" value="Winged helix-like DNA-binding domain superfamily/Winged helix DNA-binding domain"/>
    <property type="match status" value="1"/>
</dbReference>
<dbReference type="SUPFAM" id="SSF46785">
    <property type="entry name" value="Winged helix' DNA-binding domain"/>
    <property type="match status" value="1"/>
</dbReference>
<gene>
    <name evidence="9" type="ORF">FHS57_002297</name>
</gene>
<evidence type="ECO:0000313" key="9">
    <source>
        <dbReference type="EMBL" id="MBB3838292.1"/>
    </source>
</evidence>
<keyword evidence="10" id="KW-1185">Reference proteome</keyword>
<dbReference type="Proteomes" id="UP000541352">
    <property type="component" value="Unassembled WGS sequence"/>
</dbReference>
<evidence type="ECO:0000256" key="7">
    <source>
        <dbReference type="ARBA" id="ARBA00047207"/>
    </source>
</evidence>
<comment type="similarity">
    <text evidence="5">Belongs to the SarZ family.</text>
</comment>
<dbReference type="GO" id="GO:0003677">
    <property type="term" value="F:DNA binding"/>
    <property type="evidence" value="ECO:0007669"/>
    <property type="project" value="UniProtKB-KW"/>
</dbReference>
<dbReference type="SMART" id="SM00347">
    <property type="entry name" value="HTH_MARR"/>
    <property type="match status" value="1"/>
</dbReference>
<dbReference type="Pfam" id="PF22381">
    <property type="entry name" value="Staph_reg_Sar_Rot"/>
    <property type="match status" value="1"/>
</dbReference>
<dbReference type="PROSITE" id="PS50995">
    <property type="entry name" value="HTH_MARR_2"/>
    <property type="match status" value="1"/>
</dbReference>
<evidence type="ECO:0000256" key="2">
    <source>
        <dbReference type="ARBA" id="ARBA00023015"/>
    </source>
</evidence>
<sequence length="143" mass="17012">MEKIDEIIFYTLEKSIKVYRKYAQNQILKNGYDITIDQWLVLKTLQENKNLSQNQIAELVFKDFASITRIIELLSQKKYIQRTINNNDRRKFVLDITEEGNKIIEKIYPIVIENRAKALTDFNLEEINNLKTQLDKIINNCKN</sequence>
<dbReference type="PANTHER" id="PTHR42756">
    <property type="entry name" value="TRANSCRIPTIONAL REGULATOR, MARR"/>
    <property type="match status" value="1"/>
</dbReference>
<dbReference type="InterPro" id="IPR000835">
    <property type="entry name" value="HTH_MarR-typ"/>
</dbReference>
<evidence type="ECO:0000313" key="10">
    <source>
        <dbReference type="Proteomes" id="UP000541352"/>
    </source>
</evidence>
<dbReference type="PRINTS" id="PR00598">
    <property type="entry name" value="HTHMARR"/>
</dbReference>
<organism evidence="9 10">
    <name type="scientific">Runella defluvii</name>
    <dbReference type="NCBI Taxonomy" id="370973"/>
    <lineage>
        <taxon>Bacteria</taxon>
        <taxon>Pseudomonadati</taxon>
        <taxon>Bacteroidota</taxon>
        <taxon>Cytophagia</taxon>
        <taxon>Cytophagales</taxon>
        <taxon>Spirosomataceae</taxon>
        <taxon>Runella</taxon>
    </lineage>
</organism>
<dbReference type="RefSeq" id="WP_183973592.1">
    <property type="nucleotide sequence ID" value="NZ_JACIBY010000004.1"/>
</dbReference>
<keyword evidence="4" id="KW-0804">Transcription</keyword>
<keyword evidence="2" id="KW-0805">Transcription regulation</keyword>
<dbReference type="InterPro" id="IPR055166">
    <property type="entry name" value="Transc_reg_Sar_Rot_HTH"/>
</dbReference>